<feature type="compositionally biased region" description="Polar residues" evidence="1">
    <location>
        <begin position="28"/>
        <end position="38"/>
    </location>
</feature>
<dbReference type="InParanoid" id="A0A5J5EH07"/>
<organism evidence="2 3">
    <name type="scientific">Sphaerosporella brunnea</name>
    <dbReference type="NCBI Taxonomy" id="1250544"/>
    <lineage>
        <taxon>Eukaryota</taxon>
        <taxon>Fungi</taxon>
        <taxon>Dikarya</taxon>
        <taxon>Ascomycota</taxon>
        <taxon>Pezizomycotina</taxon>
        <taxon>Pezizomycetes</taxon>
        <taxon>Pezizales</taxon>
        <taxon>Pyronemataceae</taxon>
        <taxon>Sphaerosporella</taxon>
    </lineage>
</organism>
<sequence length="330" mass="35616">MDRSYFTRRTATDDDDDDDDDDDAQRGLTGSSKATSSLGPALAHAAWTEEVFQGCVWGALEGKNGAYGAGEGSPQDSECEHRSNTGTIDRRLILSDFNRGNYKSADPDIDNAIGMADGGGIGHGLCSEWGSYDTCGYGTKSDGDQAPFSSQTDHTATKDLDGNNRMGWSDLRKTPENILERLSGVSLQPPEPYSWLPDLDADSFMPDSLASVQSSVRAAMTIILAGEAAMNLQPGRNFPDFDSVRMVQKVVEAVVKAVVEACKVVGTLNDYISTIQLPHRGCLNQGPPQAAFVKLADGSCLDDAPGASPILKNKRWFNGFQRFWKNLTES</sequence>
<dbReference type="EMBL" id="VXIS01000344">
    <property type="protein sequence ID" value="KAA8894377.1"/>
    <property type="molecule type" value="Genomic_DNA"/>
</dbReference>
<name>A0A5J5EH07_9PEZI</name>
<feature type="compositionally biased region" description="Acidic residues" evidence="1">
    <location>
        <begin position="13"/>
        <end position="23"/>
    </location>
</feature>
<feature type="region of interest" description="Disordered" evidence="1">
    <location>
        <begin position="145"/>
        <end position="169"/>
    </location>
</feature>
<feature type="region of interest" description="Disordered" evidence="1">
    <location>
        <begin position="1"/>
        <end position="40"/>
    </location>
</feature>
<proteinExistence type="predicted"/>
<dbReference type="Proteomes" id="UP000326924">
    <property type="component" value="Unassembled WGS sequence"/>
</dbReference>
<evidence type="ECO:0000313" key="2">
    <source>
        <dbReference type="EMBL" id="KAA8894377.1"/>
    </source>
</evidence>
<evidence type="ECO:0000313" key="3">
    <source>
        <dbReference type="Proteomes" id="UP000326924"/>
    </source>
</evidence>
<dbReference type="AlphaFoldDB" id="A0A5J5EH07"/>
<reference evidence="2 3" key="1">
    <citation type="submission" date="2019-09" db="EMBL/GenBank/DDBJ databases">
        <title>Draft genome of the ectomycorrhizal ascomycete Sphaerosporella brunnea.</title>
        <authorList>
            <consortium name="DOE Joint Genome Institute"/>
            <person name="Benucci G.M."/>
            <person name="Marozzi G."/>
            <person name="Antonielli L."/>
            <person name="Sanchez S."/>
            <person name="Marco P."/>
            <person name="Wang X."/>
            <person name="Falini L.B."/>
            <person name="Barry K."/>
            <person name="Haridas S."/>
            <person name="Lipzen A."/>
            <person name="Labutti K."/>
            <person name="Grigoriev I.V."/>
            <person name="Murat C."/>
            <person name="Martin F."/>
            <person name="Albertini E."/>
            <person name="Donnini D."/>
            <person name="Bonito G."/>
        </authorList>
    </citation>
    <scope>NUCLEOTIDE SEQUENCE [LARGE SCALE GENOMIC DNA]</scope>
    <source>
        <strain evidence="2 3">Sb_GMNB300</strain>
    </source>
</reference>
<evidence type="ECO:0000256" key="1">
    <source>
        <dbReference type="SAM" id="MobiDB-lite"/>
    </source>
</evidence>
<accession>A0A5J5EH07</accession>
<protein>
    <submittedName>
        <fullName evidence="2">Uncharacterized protein</fullName>
    </submittedName>
</protein>
<keyword evidence="3" id="KW-1185">Reference proteome</keyword>
<gene>
    <name evidence="2" type="ORF">FN846DRAFT_912961</name>
</gene>
<comment type="caution">
    <text evidence="2">The sequence shown here is derived from an EMBL/GenBank/DDBJ whole genome shotgun (WGS) entry which is preliminary data.</text>
</comment>